<name>A0A6J1H4T6_CUCMO</name>
<feature type="compositionally biased region" description="Basic and acidic residues" evidence="1">
    <location>
        <begin position="327"/>
        <end position="348"/>
    </location>
</feature>
<evidence type="ECO:0000313" key="2">
    <source>
        <dbReference type="Proteomes" id="UP000504609"/>
    </source>
</evidence>
<feature type="region of interest" description="Disordered" evidence="1">
    <location>
        <begin position="327"/>
        <end position="349"/>
    </location>
</feature>
<dbReference type="RefSeq" id="XP_022959043.1">
    <property type="nucleotide sequence ID" value="XM_023103275.1"/>
</dbReference>
<feature type="region of interest" description="Disordered" evidence="1">
    <location>
        <begin position="608"/>
        <end position="627"/>
    </location>
</feature>
<dbReference type="KEGG" id="cmos:111460150"/>
<dbReference type="PANTHER" id="PTHR34461">
    <property type="entry name" value="EXPRESSED PROTEIN"/>
    <property type="match status" value="1"/>
</dbReference>
<dbReference type="GeneID" id="111460150"/>
<gene>
    <name evidence="3" type="primary">LOC111460150</name>
</gene>
<sequence>MEAKLRAMASKRSSIVYQPRALQAGFLHLPRKKPKMLPLSQPNELASKDGDGVSDFVAKDLRLKRVFSPNLENRSSVTSGELISDKEGPMTANGTCLNEDSGVGKISEITEVRNENFCNSNRYAECDEDRKCNGKSGEQIHSTPPDVEFLAGGFVAASSNGCPRSSNGGVIGDNCAKADCRVDSVTRTGSVLKPCSKRKLFKAPGSIAYKRMLPFLLDSDNFTLLSDPYSKRENNLEKKENIESNLCNPANGSSFVDSDTCVKNAVFASGNACKIMKLNLPTPDNGDTKKFQNGSDLNSDPTLVEEGSCLKKDNVVCASFIDERPTKYDTEDRSSKEQSKTSGMERLDGGNYAISEAENFKSHVSEKLCNNISEDVNREDHFNEELKMSLLDSNIGCNPVKEERREEKVGCSRGADQKLGSFTVGENHCNIATESDKKYGTYVRNKMVRNPLVQLKLNYSQASVSYRRMLPFLEDLFKDNPENCALGNINCPRPEKELATMNLDSPSSNSYNSQDKSEFLVSCNMPCDGNSDALSLPLSNSINDVVCEADEVLMPAGVNDILLSPPISPPKLLLQSDQEMLEKCKLKMDPQLNDQAVSSSYLATSYEPLTGEGSRMTSEQSPNTSEDCTNLTEYVSDGTKLPERNSLKPIEACILPENHINVRKGILKRNPRGCRGICNCLNCSSFRLHAERAFEFSRNQLQDAEEVASDLMKELLLLRGVLEKYADSTKEGDAGYHSNKVKEACRKASEAELIAKDRLLQMNYELGIHCRITCSQRPNVRFSSEVERIEIEDGK</sequence>
<protein>
    <submittedName>
        <fullName evidence="3">Uncharacterized protein LOC111460150</fullName>
    </submittedName>
</protein>
<proteinExistence type="predicted"/>
<feature type="compositionally biased region" description="Polar residues" evidence="1">
    <location>
        <begin position="615"/>
        <end position="627"/>
    </location>
</feature>
<evidence type="ECO:0000256" key="1">
    <source>
        <dbReference type="SAM" id="MobiDB-lite"/>
    </source>
</evidence>
<dbReference type="PANTHER" id="PTHR34461:SF4">
    <property type="entry name" value="OS01G0101800 PROTEIN"/>
    <property type="match status" value="1"/>
</dbReference>
<keyword evidence="2" id="KW-1185">Reference proteome</keyword>
<reference evidence="3" key="1">
    <citation type="submission" date="2025-08" db="UniProtKB">
        <authorList>
            <consortium name="RefSeq"/>
        </authorList>
    </citation>
    <scope>IDENTIFICATION</scope>
    <source>
        <tissue evidence="3">Young leaves</tissue>
    </source>
</reference>
<evidence type="ECO:0000313" key="3">
    <source>
        <dbReference type="RefSeq" id="XP_022959043.1"/>
    </source>
</evidence>
<accession>A0A6J1H4T6</accession>
<dbReference type="AlphaFoldDB" id="A0A6J1H4T6"/>
<dbReference type="SMR" id="A0A6J1H4T6"/>
<dbReference type="Proteomes" id="UP000504609">
    <property type="component" value="Unplaced"/>
</dbReference>
<organism evidence="2 3">
    <name type="scientific">Cucurbita moschata</name>
    <name type="common">Winter crookneck squash</name>
    <name type="synonym">Cucurbita pepo var. moschata</name>
    <dbReference type="NCBI Taxonomy" id="3662"/>
    <lineage>
        <taxon>Eukaryota</taxon>
        <taxon>Viridiplantae</taxon>
        <taxon>Streptophyta</taxon>
        <taxon>Embryophyta</taxon>
        <taxon>Tracheophyta</taxon>
        <taxon>Spermatophyta</taxon>
        <taxon>Magnoliopsida</taxon>
        <taxon>eudicotyledons</taxon>
        <taxon>Gunneridae</taxon>
        <taxon>Pentapetalae</taxon>
        <taxon>rosids</taxon>
        <taxon>fabids</taxon>
        <taxon>Cucurbitales</taxon>
        <taxon>Cucurbitaceae</taxon>
        <taxon>Cucurbiteae</taxon>
        <taxon>Cucurbita</taxon>
    </lineage>
</organism>